<dbReference type="Proteomes" id="UP000184275">
    <property type="component" value="Unassembled WGS sequence"/>
</dbReference>
<dbReference type="NCBIfam" id="TIGR00739">
    <property type="entry name" value="yajC"/>
    <property type="match status" value="1"/>
</dbReference>
<keyword evidence="12" id="KW-0732">Signal</keyword>
<evidence type="ECO:0000256" key="6">
    <source>
        <dbReference type="ARBA" id="ARBA00022692"/>
    </source>
</evidence>
<feature type="signal peptide" evidence="12">
    <location>
        <begin position="1"/>
        <end position="17"/>
    </location>
</feature>
<feature type="chain" id="PRO_5044562665" description="Sec translocon accessory complex subunit YajC" evidence="12">
    <location>
        <begin position="18"/>
        <end position="122"/>
    </location>
</feature>
<evidence type="ECO:0000256" key="12">
    <source>
        <dbReference type="SAM" id="SignalP"/>
    </source>
</evidence>
<evidence type="ECO:0000256" key="11">
    <source>
        <dbReference type="SAM" id="Phobius"/>
    </source>
</evidence>
<dbReference type="RefSeq" id="WP_073302286.1">
    <property type="nucleotide sequence ID" value="NZ_FRAW01000003.1"/>
</dbReference>
<organism evidence="13 15">
    <name type="scientific">Fibrobacter intestinalis</name>
    <dbReference type="NCBI Taxonomy" id="28122"/>
    <lineage>
        <taxon>Bacteria</taxon>
        <taxon>Pseudomonadati</taxon>
        <taxon>Fibrobacterota</taxon>
        <taxon>Fibrobacteria</taxon>
        <taxon>Fibrobacterales</taxon>
        <taxon>Fibrobacteraceae</taxon>
        <taxon>Fibrobacter</taxon>
    </lineage>
</organism>
<accession>A0A1M6QV34</accession>
<evidence type="ECO:0000256" key="3">
    <source>
        <dbReference type="ARBA" id="ARBA00014962"/>
    </source>
</evidence>
<keyword evidence="6 11" id="KW-0812">Transmembrane</keyword>
<keyword evidence="15" id="KW-1185">Reference proteome</keyword>
<name>A0A1M6QV34_9BACT</name>
<dbReference type="AlphaFoldDB" id="A0A1M6QV34"/>
<keyword evidence="10 11" id="KW-0472">Membrane</keyword>
<dbReference type="GO" id="GO:0005886">
    <property type="term" value="C:plasma membrane"/>
    <property type="evidence" value="ECO:0007669"/>
    <property type="project" value="UniProtKB-SubCell"/>
</dbReference>
<evidence type="ECO:0000256" key="1">
    <source>
        <dbReference type="ARBA" id="ARBA00004162"/>
    </source>
</evidence>
<dbReference type="GO" id="GO:0015031">
    <property type="term" value="P:protein transport"/>
    <property type="evidence" value="ECO:0007669"/>
    <property type="project" value="UniProtKB-KW"/>
</dbReference>
<evidence type="ECO:0000313" key="15">
    <source>
        <dbReference type="Proteomes" id="UP000184275"/>
    </source>
</evidence>
<accession>A0A1T4LV16</accession>
<feature type="transmembrane region" description="Helical" evidence="11">
    <location>
        <begin position="27"/>
        <end position="46"/>
    </location>
</feature>
<reference evidence="15" key="1">
    <citation type="submission" date="2016-11" db="EMBL/GenBank/DDBJ databases">
        <authorList>
            <person name="Varghese N."/>
            <person name="Submissions S."/>
        </authorList>
    </citation>
    <scope>NUCLEOTIDE SEQUENCE [LARGE SCALE GENOMIC DNA]</scope>
    <source>
        <strain evidence="15">UWOS</strain>
    </source>
</reference>
<dbReference type="Pfam" id="PF02699">
    <property type="entry name" value="YajC"/>
    <property type="match status" value="1"/>
</dbReference>
<sequence length="122" mass="13340">MKFSAFFALALAVSAFAQEAAPEQQGSPLMGFLPFILMFVVMYLFFIMPKQKEMKKLDAMRKALKKGDQVLTAAGIIGTVMSVEGNIVSVKTGSDTRLDFEQSAIVRVLNAEDKKAETKAAK</sequence>
<evidence type="ECO:0000313" key="14">
    <source>
        <dbReference type="EMBL" id="SJZ58476.1"/>
    </source>
</evidence>
<dbReference type="Proteomes" id="UP000190449">
    <property type="component" value="Unassembled WGS sequence"/>
</dbReference>
<keyword evidence="5" id="KW-1003">Cell membrane</keyword>
<comment type="similarity">
    <text evidence="2">Belongs to the YajC family.</text>
</comment>
<dbReference type="PRINTS" id="PR01853">
    <property type="entry name" value="YAJCTRNLCASE"/>
</dbReference>
<reference evidence="14 16" key="3">
    <citation type="submission" date="2017-02" db="EMBL/GenBank/DDBJ databases">
        <authorList>
            <person name="Peterson S.W."/>
        </authorList>
    </citation>
    <scope>NUCLEOTIDE SEQUENCE [LARGE SCALE GENOMIC DNA]</scope>
    <source>
        <strain evidence="14 16">ATCC 43854</strain>
    </source>
</reference>
<evidence type="ECO:0000256" key="4">
    <source>
        <dbReference type="ARBA" id="ARBA00022448"/>
    </source>
</evidence>
<keyword evidence="4" id="KW-0813">Transport</keyword>
<dbReference type="EMBL" id="FUWU01000013">
    <property type="protein sequence ID" value="SJZ58476.1"/>
    <property type="molecule type" value="Genomic_DNA"/>
</dbReference>
<protein>
    <recommendedName>
        <fullName evidence="3">Sec translocon accessory complex subunit YajC</fullName>
    </recommendedName>
</protein>
<proteinExistence type="inferred from homology"/>
<dbReference type="PANTHER" id="PTHR33909">
    <property type="entry name" value="SEC TRANSLOCON ACCESSORY COMPLEX SUBUNIT YAJC"/>
    <property type="match status" value="1"/>
</dbReference>
<evidence type="ECO:0000313" key="13">
    <source>
        <dbReference type="EMBL" id="SHK24000.1"/>
    </source>
</evidence>
<evidence type="ECO:0000256" key="9">
    <source>
        <dbReference type="ARBA" id="ARBA00023010"/>
    </source>
</evidence>
<evidence type="ECO:0000256" key="2">
    <source>
        <dbReference type="ARBA" id="ARBA00006742"/>
    </source>
</evidence>
<dbReference type="InterPro" id="IPR003849">
    <property type="entry name" value="Preprotein_translocase_YajC"/>
</dbReference>
<keyword evidence="8 11" id="KW-1133">Transmembrane helix</keyword>
<keyword evidence="7" id="KW-0653">Protein transport</keyword>
<gene>
    <name evidence="14" type="ORF">SAMN02745108_01032</name>
    <name evidence="13" type="ORF">SAMN05720469_1037</name>
</gene>
<evidence type="ECO:0000256" key="8">
    <source>
        <dbReference type="ARBA" id="ARBA00022989"/>
    </source>
</evidence>
<reference evidence="13" key="2">
    <citation type="submission" date="2016-11" db="EMBL/GenBank/DDBJ databases">
        <authorList>
            <person name="Jaros S."/>
            <person name="Januszkiewicz K."/>
            <person name="Wedrychowicz H."/>
        </authorList>
    </citation>
    <scope>NUCLEOTIDE SEQUENCE [LARGE SCALE GENOMIC DNA]</scope>
    <source>
        <strain evidence="13">UWOS</strain>
    </source>
</reference>
<comment type="subcellular location">
    <subcellularLocation>
        <location evidence="1">Cell membrane</location>
        <topology evidence="1">Single-pass membrane protein</topology>
    </subcellularLocation>
</comment>
<evidence type="ECO:0000313" key="16">
    <source>
        <dbReference type="Proteomes" id="UP000190449"/>
    </source>
</evidence>
<dbReference type="PANTHER" id="PTHR33909:SF1">
    <property type="entry name" value="SEC TRANSLOCON ACCESSORY COMPLEX SUBUNIT YAJC"/>
    <property type="match status" value="1"/>
</dbReference>
<evidence type="ECO:0000256" key="10">
    <source>
        <dbReference type="ARBA" id="ARBA00023136"/>
    </source>
</evidence>
<dbReference type="STRING" id="28122.SAMN02745108_01032"/>
<dbReference type="SMART" id="SM01323">
    <property type="entry name" value="YajC"/>
    <property type="match status" value="1"/>
</dbReference>
<dbReference type="EMBL" id="FRAW01000003">
    <property type="protein sequence ID" value="SHK24000.1"/>
    <property type="molecule type" value="Genomic_DNA"/>
</dbReference>
<evidence type="ECO:0000256" key="7">
    <source>
        <dbReference type="ARBA" id="ARBA00022927"/>
    </source>
</evidence>
<evidence type="ECO:0000256" key="5">
    <source>
        <dbReference type="ARBA" id="ARBA00022475"/>
    </source>
</evidence>
<keyword evidence="9" id="KW-0811">Translocation</keyword>